<protein>
    <recommendedName>
        <fullName evidence="1">Glycosyl transferase family 25 domain-containing protein</fullName>
    </recommendedName>
</protein>
<feature type="domain" description="Glycosyl transferase family 25" evidence="1">
    <location>
        <begin position="14"/>
        <end position="149"/>
    </location>
</feature>
<proteinExistence type="predicted"/>
<accession>A0A7S3BFQ3</accession>
<dbReference type="InterPro" id="IPR002654">
    <property type="entry name" value="Glyco_trans_25"/>
</dbReference>
<dbReference type="CDD" id="cd06532">
    <property type="entry name" value="Glyco_transf_25"/>
    <property type="match status" value="1"/>
</dbReference>
<organism evidence="2">
    <name type="scientific">Haptolina ericina</name>
    <dbReference type="NCBI Taxonomy" id="156174"/>
    <lineage>
        <taxon>Eukaryota</taxon>
        <taxon>Haptista</taxon>
        <taxon>Haptophyta</taxon>
        <taxon>Prymnesiophyceae</taxon>
        <taxon>Prymnesiales</taxon>
        <taxon>Prymnesiaceae</taxon>
        <taxon>Haptolina</taxon>
    </lineage>
</organism>
<dbReference type="EMBL" id="HBHX01051950">
    <property type="protein sequence ID" value="CAE0131464.1"/>
    <property type="molecule type" value="Transcribed_RNA"/>
</dbReference>
<evidence type="ECO:0000313" key="2">
    <source>
        <dbReference type="EMBL" id="CAE0131464.1"/>
    </source>
</evidence>
<evidence type="ECO:0000259" key="1">
    <source>
        <dbReference type="Pfam" id="PF01755"/>
    </source>
</evidence>
<dbReference type="Pfam" id="PF01755">
    <property type="entry name" value="Glyco_transf_25"/>
    <property type="match status" value="1"/>
</dbReference>
<sequence length="315" mass="34991">MRELDGYSPLWSPPLLVINLARRQDRLNTFDAAAARANWFPSRCRIPAVDGAALPASMSPQLISDGRYAAAVHRTRQHISTPKGVNLTMGSVGLYFSHALAWRHIVDRGLTAALIAEDDIVHYSPDFMAHLRRLPPPNDCWDYIQLQSCHRGKRDLEGVGSSVNTKSRLLNASACCMGLYVMSNSGARRALQAVFPIRKEGQLDGRRESLRSKCRGFRFDPPIAQQAGDLQDSDAQIFPRRTLAAVGSTQYTRTHKVQDCPGLPANTTNPDYLSSKLVRQPHMAPPGVATPKRLGAWRFTPSSWKRGRGKSREHT</sequence>
<reference evidence="2" key="1">
    <citation type="submission" date="2021-01" db="EMBL/GenBank/DDBJ databases">
        <authorList>
            <person name="Corre E."/>
            <person name="Pelletier E."/>
            <person name="Niang G."/>
            <person name="Scheremetjew M."/>
            <person name="Finn R."/>
            <person name="Kale V."/>
            <person name="Holt S."/>
            <person name="Cochrane G."/>
            <person name="Meng A."/>
            <person name="Brown T."/>
            <person name="Cohen L."/>
        </authorList>
    </citation>
    <scope>NUCLEOTIDE SEQUENCE</scope>
    <source>
        <strain evidence="2">CCMP281</strain>
    </source>
</reference>
<gene>
    <name evidence="2" type="ORF">HERI1096_LOCUS28694</name>
</gene>
<name>A0A7S3BFQ3_9EUKA</name>
<dbReference type="AlphaFoldDB" id="A0A7S3BFQ3"/>